<dbReference type="AlphaFoldDB" id="A0A818N720"/>
<dbReference type="EMBL" id="CAJNYT010003811">
    <property type="protein sequence ID" value="CAF3601748.1"/>
    <property type="molecule type" value="Genomic_DNA"/>
</dbReference>
<proteinExistence type="predicted"/>
<accession>A0A818N720</accession>
<reference evidence="1" key="1">
    <citation type="submission" date="2021-02" db="EMBL/GenBank/DDBJ databases">
        <authorList>
            <person name="Nowell W R."/>
        </authorList>
    </citation>
    <scope>NUCLEOTIDE SEQUENCE</scope>
</reference>
<evidence type="ECO:0000313" key="1">
    <source>
        <dbReference type="EMBL" id="CAF3601748.1"/>
    </source>
</evidence>
<gene>
    <name evidence="1" type="ORF">GRG538_LOCUS22720</name>
</gene>
<evidence type="ECO:0000313" key="2">
    <source>
        <dbReference type="Proteomes" id="UP000663872"/>
    </source>
</evidence>
<name>A0A818N720_9BILA</name>
<protein>
    <submittedName>
        <fullName evidence="1">Uncharacterized protein</fullName>
    </submittedName>
</protein>
<comment type="caution">
    <text evidence="1">The sequence shown here is derived from an EMBL/GenBank/DDBJ whole genome shotgun (WGS) entry which is preliminary data.</text>
</comment>
<sequence>MAQETHNRKSQKVKFRDHIVDIQTVNINGIECLRLKDVRRKFPAVQILSIDNVHQAFLHDEHGNDLEPLRIAAGIGKVVEAEESLKSFDNDAHDQLARMNIKLDRIDANTQEILRQIDHVMTQMYELH</sequence>
<organism evidence="1 2">
    <name type="scientific">Rotaria socialis</name>
    <dbReference type="NCBI Taxonomy" id="392032"/>
    <lineage>
        <taxon>Eukaryota</taxon>
        <taxon>Metazoa</taxon>
        <taxon>Spiralia</taxon>
        <taxon>Gnathifera</taxon>
        <taxon>Rotifera</taxon>
        <taxon>Eurotatoria</taxon>
        <taxon>Bdelloidea</taxon>
        <taxon>Philodinida</taxon>
        <taxon>Philodinidae</taxon>
        <taxon>Rotaria</taxon>
    </lineage>
</organism>
<feature type="non-terminal residue" evidence="1">
    <location>
        <position position="128"/>
    </location>
</feature>
<feature type="non-terminal residue" evidence="1">
    <location>
        <position position="1"/>
    </location>
</feature>
<dbReference type="Proteomes" id="UP000663872">
    <property type="component" value="Unassembled WGS sequence"/>
</dbReference>